<keyword evidence="2" id="KW-0675">Receptor</keyword>
<dbReference type="Proteomes" id="UP000257075">
    <property type="component" value="Segment"/>
</dbReference>
<accession>A0A343JQI5</accession>
<dbReference type="EMBL" id="MF448568">
    <property type="protein sequence ID" value="ASZ71758.1"/>
    <property type="molecule type" value="Genomic_DNA"/>
</dbReference>
<name>A0A343JQI5_9CAUD</name>
<protein>
    <submittedName>
        <fullName evidence="2">Putative receptor binding protein</fullName>
    </submittedName>
</protein>
<dbReference type="InterPro" id="IPR048780">
    <property type="entry name" value="Caudo_bapla_N"/>
</dbReference>
<dbReference type="SUPFAM" id="SSF141658">
    <property type="entry name" value="Bacteriophage trimeric proteins domain"/>
    <property type="match status" value="1"/>
</dbReference>
<dbReference type="Pfam" id="PF20747">
    <property type="entry name" value="Caudo_bapla_N"/>
    <property type="match status" value="1"/>
</dbReference>
<evidence type="ECO:0000313" key="3">
    <source>
        <dbReference type="Proteomes" id="UP000257075"/>
    </source>
</evidence>
<sequence>MTIKNFTFFSPNSTEFPVGSNNDAKLYMMLSGMDYTTFRRTDWSSPVNTALNVQYINTSFIVAGRYFELINEAVALKADSLNYIHINIDLTKTAEPVSLSCETADNSNTIDLNNASGVYKRVVDIITTNGLGVTSRVTPTQKTTVGDLTSNSLRTGDLEFTGNLKTPAKRILASGASLLLDGDVVNVSKNISDCANGWILHFTEFKSRMNGNTKNSLNQWFFIPKESVQLADVGHSFALATSTGGVVTKFAYLQGNQITGHGVNNNTSSKQFALQHVLEY</sequence>
<dbReference type="Gene3D" id="2.60.520.10">
    <property type="entry name" value="Phage fibre proteins"/>
    <property type="match status" value="1"/>
</dbReference>
<proteinExistence type="predicted"/>
<keyword evidence="3" id="KW-1185">Reference proteome</keyword>
<reference evidence="2 3" key="1">
    <citation type="submission" date="2017-07" db="EMBL/GenBank/DDBJ databases">
        <title>Comparative genome analysis of lactococcal phages belonging to the virulent 936 group.</title>
        <authorList>
            <person name="Oliveira J."/>
        </authorList>
    </citation>
    <scope>NUCLEOTIDE SEQUENCE [LARGE SCALE GENOMIC DNA]</scope>
</reference>
<organism evidence="2 3">
    <name type="scientific">Lactococcus phage 79201</name>
    <dbReference type="NCBI Taxonomy" id="2029672"/>
    <lineage>
        <taxon>Viruses</taxon>
        <taxon>Duplodnaviria</taxon>
        <taxon>Heunggongvirae</taxon>
        <taxon>Uroviricota</taxon>
        <taxon>Caudoviricetes</taxon>
        <taxon>Skunavirus</taxon>
        <taxon>Skunavirus sv79201</taxon>
    </lineage>
</organism>
<evidence type="ECO:0000259" key="1">
    <source>
        <dbReference type="Pfam" id="PF20747"/>
    </source>
</evidence>
<feature type="domain" description="Receptor-binding protein N-terminal shoulder" evidence="1">
    <location>
        <begin position="2"/>
        <end position="136"/>
    </location>
</feature>
<evidence type="ECO:0000313" key="2">
    <source>
        <dbReference type="EMBL" id="ASZ71758.1"/>
    </source>
</evidence>
<gene>
    <name evidence="2" type="ORF">79201_20</name>
</gene>